<reference evidence="2 3" key="1">
    <citation type="submission" date="2017-04" db="EMBL/GenBank/DDBJ databases">
        <title>Genome Sequence of the Model Brown-Rot Fungus Postia placenta SB12.</title>
        <authorList>
            <consortium name="DOE Joint Genome Institute"/>
            <person name="Gaskell J."/>
            <person name="Kersten P."/>
            <person name="Larrondo L.F."/>
            <person name="Canessa P."/>
            <person name="Martinez D."/>
            <person name="Hibbett D."/>
            <person name="Schmoll M."/>
            <person name="Kubicek C.P."/>
            <person name="Martinez A.T."/>
            <person name="Yadav J."/>
            <person name="Master E."/>
            <person name="Magnuson J.K."/>
            <person name="James T."/>
            <person name="Yaver D."/>
            <person name="Berka R."/>
            <person name="Labutti K."/>
            <person name="Lipzen A."/>
            <person name="Aerts A."/>
            <person name="Barry K."/>
            <person name="Henrissat B."/>
            <person name="Blanchette R."/>
            <person name="Grigoriev I."/>
            <person name="Cullen D."/>
        </authorList>
    </citation>
    <scope>NUCLEOTIDE SEQUENCE [LARGE SCALE GENOMIC DNA]</scope>
    <source>
        <strain evidence="2 3">MAD-698-R-SB12</strain>
    </source>
</reference>
<proteinExistence type="predicted"/>
<dbReference type="RefSeq" id="XP_024339615.1">
    <property type="nucleotide sequence ID" value="XM_024482998.1"/>
</dbReference>
<protein>
    <submittedName>
        <fullName evidence="2">Uncharacterized protein</fullName>
    </submittedName>
</protein>
<sequence>VASTFPSISRRIPGLRVPGIVFFIGKHFGTGVILATAFAHLLQDSFEALMDPVVRKRWPGVAKW</sequence>
<feature type="transmembrane region" description="Helical" evidence="1">
    <location>
        <begin position="20"/>
        <end position="42"/>
    </location>
</feature>
<evidence type="ECO:0000313" key="3">
    <source>
        <dbReference type="Proteomes" id="UP000194127"/>
    </source>
</evidence>
<feature type="non-terminal residue" evidence="2">
    <location>
        <position position="64"/>
    </location>
</feature>
<dbReference type="AlphaFoldDB" id="A0A1X6N2G9"/>
<keyword evidence="1" id="KW-0472">Membrane</keyword>
<gene>
    <name evidence="2" type="ORF">POSPLADRAFT_1081136</name>
</gene>
<dbReference type="STRING" id="670580.A0A1X6N2G9"/>
<organism evidence="2 3">
    <name type="scientific">Postia placenta MAD-698-R-SB12</name>
    <dbReference type="NCBI Taxonomy" id="670580"/>
    <lineage>
        <taxon>Eukaryota</taxon>
        <taxon>Fungi</taxon>
        <taxon>Dikarya</taxon>
        <taxon>Basidiomycota</taxon>
        <taxon>Agaricomycotina</taxon>
        <taxon>Agaricomycetes</taxon>
        <taxon>Polyporales</taxon>
        <taxon>Adustoporiaceae</taxon>
        <taxon>Rhodonia</taxon>
    </lineage>
</organism>
<evidence type="ECO:0000256" key="1">
    <source>
        <dbReference type="SAM" id="Phobius"/>
    </source>
</evidence>
<keyword evidence="1" id="KW-0812">Transmembrane</keyword>
<keyword evidence="1" id="KW-1133">Transmembrane helix</keyword>
<dbReference type="Proteomes" id="UP000194127">
    <property type="component" value="Unassembled WGS sequence"/>
</dbReference>
<feature type="non-terminal residue" evidence="2">
    <location>
        <position position="1"/>
    </location>
</feature>
<keyword evidence="3" id="KW-1185">Reference proteome</keyword>
<dbReference type="EMBL" id="KZ110596">
    <property type="protein sequence ID" value="OSX62821.1"/>
    <property type="molecule type" value="Genomic_DNA"/>
</dbReference>
<accession>A0A1X6N2G9</accession>
<dbReference type="OrthoDB" id="448280at2759"/>
<name>A0A1X6N2G9_9APHY</name>
<evidence type="ECO:0000313" key="2">
    <source>
        <dbReference type="EMBL" id="OSX62821.1"/>
    </source>
</evidence>
<dbReference type="GeneID" id="36327947"/>